<dbReference type="RefSeq" id="WP_076374686.1">
    <property type="nucleotide sequence ID" value="NZ_AP017422.1"/>
</dbReference>
<dbReference type="SUPFAM" id="SSF81324">
    <property type="entry name" value="Voltage-gated potassium channels"/>
    <property type="match status" value="1"/>
</dbReference>
<dbReference type="STRING" id="477680.SAMN05421788_101136"/>
<dbReference type="AlphaFoldDB" id="A0A173MMG2"/>
<accession>A0A173MMG2</accession>
<reference evidence="15" key="1">
    <citation type="submission" date="2017-01" db="EMBL/GenBank/DDBJ databases">
        <authorList>
            <person name="Varghese N."/>
            <person name="Submissions S."/>
        </authorList>
    </citation>
    <scope>NUCLEOTIDE SEQUENCE [LARGE SCALE GENOMIC DNA]</scope>
    <source>
        <strain evidence="15">DSM 21054</strain>
    </source>
</reference>
<dbReference type="InterPro" id="IPR041647">
    <property type="entry name" value="IRK_C"/>
</dbReference>
<keyword evidence="7 11" id="KW-1133">Transmembrane helix</keyword>
<dbReference type="Pfam" id="PF07885">
    <property type="entry name" value="Ion_trans_2"/>
    <property type="match status" value="1"/>
</dbReference>
<dbReference type="PRINTS" id="PR01320">
    <property type="entry name" value="KIRCHANNEL"/>
</dbReference>
<feature type="transmembrane region" description="Helical" evidence="11">
    <location>
        <begin position="128"/>
        <end position="152"/>
    </location>
</feature>
<dbReference type="SUPFAM" id="SSF81296">
    <property type="entry name" value="E set domains"/>
    <property type="match status" value="1"/>
</dbReference>
<keyword evidence="10 14" id="KW-0407">Ion channel</keyword>
<dbReference type="InterPro" id="IPR014756">
    <property type="entry name" value="Ig_E-set"/>
</dbReference>
<gene>
    <name evidence="14" type="ORF">SAMN05421788_101136</name>
</gene>
<keyword evidence="4 11" id="KW-0812">Transmembrane</keyword>
<dbReference type="Proteomes" id="UP000186917">
    <property type="component" value="Unassembled WGS sequence"/>
</dbReference>
<keyword evidence="5" id="KW-0851">Voltage-gated channel</keyword>
<dbReference type="OrthoDB" id="9813518at2"/>
<evidence type="ECO:0000313" key="14">
    <source>
        <dbReference type="EMBL" id="SIS59795.1"/>
    </source>
</evidence>
<dbReference type="InterPro" id="IPR013518">
    <property type="entry name" value="K_chnl_inward-rec_Kir_cyto"/>
</dbReference>
<dbReference type="Gene3D" id="2.60.40.1400">
    <property type="entry name" value="G protein-activated inward rectifier potassium channel 1"/>
    <property type="match status" value="1"/>
</dbReference>
<dbReference type="GO" id="GO:0034702">
    <property type="term" value="C:monoatomic ion channel complex"/>
    <property type="evidence" value="ECO:0007669"/>
    <property type="project" value="UniProtKB-KW"/>
</dbReference>
<dbReference type="Pfam" id="PF17655">
    <property type="entry name" value="IRK_C"/>
    <property type="match status" value="1"/>
</dbReference>
<evidence type="ECO:0000259" key="12">
    <source>
        <dbReference type="Pfam" id="PF07885"/>
    </source>
</evidence>
<keyword evidence="15" id="KW-1185">Reference proteome</keyword>
<dbReference type="GO" id="GO:1990573">
    <property type="term" value="P:potassium ion import across plasma membrane"/>
    <property type="evidence" value="ECO:0007669"/>
    <property type="project" value="TreeGrafter"/>
</dbReference>
<dbReference type="InterPro" id="IPR013099">
    <property type="entry name" value="K_chnl_dom"/>
</dbReference>
<evidence type="ECO:0000256" key="11">
    <source>
        <dbReference type="SAM" id="Phobius"/>
    </source>
</evidence>
<dbReference type="GO" id="GO:0005886">
    <property type="term" value="C:plasma membrane"/>
    <property type="evidence" value="ECO:0007669"/>
    <property type="project" value="TreeGrafter"/>
</dbReference>
<organism evidence="14 15">
    <name type="scientific">Filimonas lacunae</name>
    <dbReference type="NCBI Taxonomy" id="477680"/>
    <lineage>
        <taxon>Bacteria</taxon>
        <taxon>Pseudomonadati</taxon>
        <taxon>Bacteroidota</taxon>
        <taxon>Chitinophagia</taxon>
        <taxon>Chitinophagales</taxon>
        <taxon>Chitinophagaceae</taxon>
        <taxon>Filimonas</taxon>
    </lineage>
</organism>
<evidence type="ECO:0000256" key="5">
    <source>
        <dbReference type="ARBA" id="ARBA00022882"/>
    </source>
</evidence>
<evidence type="ECO:0000313" key="15">
    <source>
        <dbReference type="Proteomes" id="UP000186917"/>
    </source>
</evidence>
<evidence type="ECO:0000256" key="1">
    <source>
        <dbReference type="ARBA" id="ARBA00004141"/>
    </source>
</evidence>
<evidence type="ECO:0000256" key="4">
    <source>
        <dbReference type="ARBA" id="ARBA00022692"/>
    </source>
</evidence>
<feature type="domain" description="Inward rectifier potassium channel C-terminal" evidence="13">
    <location>
        <begin position="162"/>
        <end position="298"/>
    </location>
</feature>
<evidence type="ECO:0000256" key="9">
    <source>
        <dbReference type="ARBA" id="ARBA00023136"/>
    </source>
</evidence>
<evidence type="ECO:0000256" key="6">
    <source>
        <dbReference type="ARBA" id="ARBA00022958"/>
    </source>
</evidence>
<evidence type="ECO:0000256" key="2">
    <source>
        <dbReference type="ARBA" id="ARBA00022448"/>
    </source>
</evidence>
<evidence type="ECO:0000259" key="13">
    <source>
        <dbReference type="Pfam" id="PF17655"/>
    </source>
</evidence>
<dbReference type="EMBL" id="FTOR01000001">
    <property type="protein sequence ID" value="SIS59795.1"/>
    <property type="molecule type" value="Genomic_DNA"/>
</dbReference>
<dbReference type="PANTHER" id="PTHR11767">
    <property type="entry name" value="INWARD RECTIFIER POTASSIUM CHANNEL"/>
    <property type="match status" value="1"/>
</dbReference>
<dbReference type="InterPro" id="IPR016449">
    <property type="entry name" value="K_chnl_inward-rec_Kir"/>
</dbReference>
<evidence type="ECO:0000256" key="10">
    <source>
        <dbReference type="ARBA" id="ARBA00023303"/>
    </source>
</evidence>
<evidence type="ECO:0000256" key="7">
    <source>
        <dbReference type="ARBA" id="ARBA00022989"/>
    </source>
</evidence>
<dbReference type="GO" id="GO:0005242">
    <property type="term" value="F:inward rectifier potassium channel activity"/>
    <property type="evidence" value="ECO:0007669"/>
    <property type="project" value="InterPro"/>
</dbReference>
<comment type="subcellular location">
    <subcellularLocation>
        <location evidence="1">Membrane</location>
        <topology evidence="1">Multi-pass membrane protein</topology>
    </subcellularLocation>
</comment>
<dbReference type="Gene3D" id="1.10.287.70">
    <property type="match status" value="1"/>
</dbReference>
<evidence type="ECO:0000256" key="8">
    <source>
        <dbReference type="ARBA" id="ARBA00023065"/>
    </source>
</evidence>
<feature type="domain" description="Potassium channel" evidence="12">
    <location>
        <begin position="85"/>
        <end position="152"/>
    </location>
</feature>
<keyword evidence="3" id="KW-0633">Potassium transport</keyword>
<dbReference type="KEGG" id="fln:FLA_4723"/>
<keyword evidence="2" id="KW-0813">Transport</keyword>
<feature type="transmembrane region" description="Helical" evidence="11">
    <location>
        <begin position="61"/>
        <end position="86"/>
    </location>
</feature>
<dbReference type="GO" id="GO:0034765">
    <property type="term" value="P:regulation of monoatomic ion transmembrane transport"/>
    <property type="evidence" value="ECO:0007669"/>
    <property type="project" value="TreeGrafter"/>
</dbReference>
<keyword evidence="9 11" id="KW-0472">Membrane</keyword>
<keyword evidence="8" id="KW-0406">Ion transport</keyword>
<proteinExistence type="predicted"/>
<sequence>MAGAIKINPFSKVNNDTGFSTKAPVNGVRFLNQDGTFNVQKTGLSFFQRFSLFHAMLQLPLWQFLGLLLAVFLGVNLLYTFVYCWIGAQQFTGIIGKNSWQVFKEIYFFSCETFTTVGYGRVNPVGDGANLLASIEAMTGFLSFALATGLIFGRFARPRAHLLFSNHAVIAPYRSGNGLMFRFACYKQHHILTDVSIRVNLAMLVQKDGKMMYEYFQLPLERSKVDNLPMNWTVVHPIDEESPLLGLSRQDLQDADVEIYVMVRGFNDVYANTTVQRTSYTFNEIHFNRAFTPMFEDTPAGTVLELDKISKSKPLS</sequence>
<keyword evidence="6" id="KW-0630">Potassium</keyword>
<protein>
    <submittedName>
        <fullName evidence="14">Inward rectifier potassium channel</fullName>
    </submittedName>
</protein>
<name>A0A173MMG2_9BACT</name>
<evidence type="ECO:0000256" key="3">
    <source>
        <dbReference type="ARBA" id="ARBA00022538"/>
    </source>
</evidence>